<dbReference type="PANTHER" id="PTHR37981:SF1">
    <property type="entry name" value="SGNH HYDROLASE-TYPE ESTERASE DOMAIN-CONTAINING PROTEIN"/>
    <property type="match status" value="1"/>
</dbReference>
<evidence type="ECO:0000313" key="4">
    <source>
        <dbReference type="Proteomes" id="UP001500571"/>
    </source>
</evidence>
<feature type="signal peptide" evidence="1">
    <location>
        <begin position="1"/>
        <end position="24"/>
    </location>
</feature>
<organism evidence="3 4">
    <name type="scientific">Nocardioides panacihumi</name>
    <dbReference type="NCBI Taxonomy" id="400774"/>
    <lineage>
        <taxon>Bacteria</taxon>
        <taxon>Bacillati</taxon>
        <taxon>Actinomycetota</taxon>
        <taxon>Actinomycetes</taxon>
        <taxon>Propionibacteriales</taxon>
        <taxon>Nocardioidaceae</taxon>
        <taxon>Nocardioides</taxon>
    </lineage>
</organism>
<keyword evidence="1" id="KW-0732">Signal</keyword>
<dbReference type="Gene3D" id="3.40.50.1110">
    <property type="entry name" value="SGNH hydrolase"/>
    <property type="match status" value="1"/>
</dbReference>
<dbReference type="CDD" id="cd01823">
    <property type="entry name" value="SEST_like"/>
    <property type="match status" value="1"/>
</dbReference>
<dbReference type="InterPro" id="IPR013830">
    <property type="entry name" value="SGNH_hydro"/>
</dbReference>
<feature type="chain" id="PRO_5047357455" evidence="1">
    <location>
        <begin position="25"/>
        <end position="264"/>
    </location>
</feature>
<dbReference type="SUPFAM" id="SSF52266">
    <property type="entry name" value="SGNH hydrolase"/>
    <property type="match status" value="1"/>
</dbReference>
<proteinExistence type="predicted"/>
<name>A0ABN2RCK1_9ACTN</name>
<dbReference type="Pfam" id="PF13472">
    <property type="entry name" value="Lipase_GDSL_2"/>
    <property type="match status" value="1"/>
</dbReference>
<dbReference type="PANTHER" id="PTHR37981">
    <property type="entry name" value="LIPASE 2"/>
    <property type="match status" value="1"/>
</dbReference>
<accession>A0ABN2RCK1</accession>
<dbReference type="EMBL" id="BAAAPB010000003">
    <property type="protein sequence ID" value="GAA1967037.1"/>
    <property type="molecule type" value="Genomic_DNA"/>
</dbReference>
<evidence type="ECO:0000259" key="2">
    <source>
        <dbReference type="Pfam" id="PF13472"/>
    </source>
</evidence>
<evidence type="ECO:0000313" key="3">
    <source>
        <dbReference type="EMBL" id="GAA1967037.1"/>
    </source>
</evidence>
<dbReference type="Proteomes" id="UP001500571">
    <property type="component" value="Unassembled WGS sequence"/>
</dbReference>
<dbReference type="InterPro" id="IPR037460">
    <property type="entry name" value="SEST-like"/>
</dbReference>
<keyword evidence="4" id="KW-1185">Reference proteome</keyword>
<evidence type="ECO:0000256" key="1">
    <source>
        <dbReference type="SAM" id="SignalP"/>
    </source>
</evidence>
<reference evidence="3 4" key="1">
    <citation type="journal article" date="2019" name="Int. J. Syst. Evol. Microbiol.">
        <title>The Global Catalogue of Microorganisms (GCM) 10K type strain sequencing project: providing services to taxonomists for standard genome sequencing and annotation.</title>
        <authorList>
            <consortium name="The Broad Institute Genomics Platform"/>
            <consortium name="The Broad Institute Genome Sequencing Center for Infectious Disease"/>
            <person name="Wu L."/>
            <person name="Ma J."/>
        </authorList>
    </citation>
    <scope>NUCLEOTIDE SEQUENCE [LARGE SCALE GENOMIC DNA]</scope>
    <source>
        <strain evidence="3 4">JCM 15309</strain>
    </source>
</reference>
<feature type="domain" description="SGNH hydrolase-type esterase" evidence="2">
    <location>
        <begin position="36"/>
        <end position="249"/>
    </location>
</feature>
<gene>
    <name evidence="3" type="ORF">GCM10009798_29220</name>
</gene>
<protein>
    <submittedName>
        <fullName evidence="3">SGNH family lipase</fullName>
    </submittedName>
</protein>
<dbReference type="InterPro" id="IPR036514">
    <property type="entry name" value="SGNH_hydro_sf"/>
</dbReference>
<sequence length="264" mass="26838">MRRLRTVSSALLVLSALLVGGAHASAAPPSHVVYDALGDSYASGYGVPPYGACGRSQSAYAVQLDGRQRIALDDFVACAGATTTSMVSGGQLTALDADTDLVTLTVGGNDIGWSQAVTACLGGTDAQCAGTVALVRSRITTALPGLLDAVYAQVAAAAPNAHVVVTGYPRLFSPEYGAYLGASTAEQAALNDGADLLNSTISAAATRHGFQFVDVTKRFVGHGVNSPYAWVLGPFDPGAFHPTVDGYEAYTAAVNSALGPVKLG</sequence>
<comment type="caution">
    <text evidence="3">The sequence shown here is derived from an EMBL/GenBank/DDBJ whole genome shotgun (WGS) entry which is preliminary data.</text>
</comment>